<dbReference type="Proteomes" id="UP000005150">
    <property type="component" value="Unassembled WGS sequence"/>
</dbReference>
<protein>
    <submittedName>
        <fullName evidence="1">Uncharacterized protein</fullName>
    </submittedName>
</protein>
<organism evidence="1 2">
    <name type="scientific">Bacteroides salyersiae CL02T12C01</name>
    <dbReference type="NCBI Taxonomy" id="997887"/>
    <lineage>
        <taxon>Bacteria</taxon>
        <taxon>Pseudomonadati</taxon>
        <taxon>Bacteroidota</taxon>
        <taxon>Bacteroidia</taxon>
        <taxon>Bacteroidales</taxon>
        <taxon>Bacteroidaceae</taxon>
        <taxon>Bacteroides</taxon>
    </lineage>
</organism>
<accession>I9SIK4</accession>
<evidence type="ECO:0000313" key="1">
    <source>
        <dbReference type="EMBL" id="EIY55806.1"/>
    </source>
</evidence>
<dbReference type="HOGENOM" id="CLU_116609_0_0_10"/>
<dbReference type="AlphaFoldDB" id="I9SIK4"/>
<dbReference type="PATRIC" id="fig|997887.3.peg.4706"/>
<gene>
    <name evidence="1" type="ORF">HMPREF1071_04505</name>
</gene>
<evidence type="ECO:0000313" key="2">
    <source>
        <dbReference type="Proteomes" id="UP000005150"/>
    </source>
</evidence>
<reference evidence="1 2" key="1">
    <citation type="submission" date="2012-02" db="EMBL/GenBank/DDBJ databases">
        <title>The Genome Sequence of Bacteroides salyersiae CL02T12C01.</title>
        <authorList>
            <consortium name="The Broad Institute Genome Sequencing Platform"/>
            <person name="Earl A."/>
            <person name="Ward D."/>
            <person name="Feldgarden M."/>
            <person name="Gevers D."/>
            <person name="Zitomersky N.L."/>
            <person name="Coyne M.J."/>
            <person name="Comstock L.E."/>
            <person name="Young S.K."/>
            <person name="Zeng Q."/>
            <person name="Gargeya S."/>
            <person name="Fitzgerald M."/>
            <person name="Haas B."/>
            <person name="Abouelleil A."/>
            <person name="Alvarado L."/>
            <person name="Arachchi H.M."/>
            <person name="Berlin A."/>
            <person name="Chapman S.B."/>
            <person name="Gearin G."/>
            <person name="Goldberg J."/>
            <person name="Griggs A."/>
            <person name="Gujja S."/>
            <person name="Hansen M."/>
            <person name="Heiman D."/>
            <person name="Howarth C."/>
            <person name="Larimer J."/>
            <person name="Lui A."/>
            <person name="MacDonald P.J.P."/>
            <person name="McCowen C."/>
            <person name="Montmayeur A."/>
            <person name="Murphy C."/>
            <person name="Neiman D."/>
            <person name="Pearson M."/>
            <person name="Priest M."/>
            <person name="Roberts A."/>
            <person name="Saif S."/>
            <person name="Shea T."/>
            <person name="Sisk P."/>
            <person name="Stolte C."/>
            <person name="Sykes S."/>
            <person name="Wortman J."/>
            <person name="Nusbaum C."/>
            <person name="Birren B."/>
        </authorList>
    </citation>
    <scope>NUCLEOTIDE SEQUENCE [LARGE SCALE GENOMIC DNA]</scope>
    <source>
        <strain evidence="1 2">CL02T12C01</strain>
    </source>
</reference>
<dbReference type="EMBL" id="AGXV01000054">
    <property type="protein sequence ID" value="EIY55806.1"/>
    <property type="molecule type" value="Genomic_DNA"/>
</dbReference>
<dbReference type="RefSeq" id="WP_007482574.1">
    <property type="nucleotide sequence ID" value="NZ_JH724311.1"/>
</dbReference>
<keyword evidence="2" id="KW-1185">Reference proteome</keyword>
<proteinExistence type="predicted"/>
<sequence length="164" mass="19645">MVTTTIYVKPYLAAYMYVRYQNSVVTEFNAIRLKSIENLYHVIKNLTAKRPRNVSWRETGNLTLIIPAPRYGKDPETYNYLGHDSIIIIEEEIETMLKTELHSMMLKNKFRNGIMYKKSLLSFMDKYHIDDKHEDALMKAFQRWRKKIEEEGKKRMNENMVTQR</sequence>
<comment type="caution">
    <text evidence="1">The sequence shown here is derived from an EMBL/GenBank/DDBJ whole genome shotgun (WGS) entry which is preliminary data.</text>
</comment>
<name>I9SIK4_9BACE</name>